<feature type="transmembrane region" description="Helical" evidence="1">
    <location>
        <begin position="85"/>
        <end position="104"/>
    </location>
</feature>
<evidence type="ECO:0008006" key="4">
    <source>
        <dbReference type="Google" id="ProtNLM"/>
    </source>
</evidence>
<evidence type="ECO:0000313" key="2">
    <source>
        <dbReference type="EMBL" id="PDV99166.1"/>
    </source>
</evidence>
<dbReference type="PANTHER" id="PTHR33979">
    <property type="entry name" value="OS02G0221600 PROTEIN"/>
    <property type="match status" value="1"/>
</dbReference>
<feature type="transmembrane region" description="Helical" evidence="1">
    <location>
        <begin position="15"/>
        <end position="39"/>
    </location>
</feature>
<accession>A0A2H3KYT1</accession>
<protein>
    <recommendedName>
        <fullName evidence="4">Peptidase M50</fullName>
    </recommendedName>
</protein>
<keyword evidence="1" id="KW-1133">Transmembrane helix</keyword>
<dbReference type="PANTHER" id="PTHR33979:SF2">
    <property type="entry name" value="PEPTIDASE M50B-LIKE-DOMAIN-CONTAINING PROTEIN"/>
    <property type="match status" value="1"/>
</dbReference>
<dbReference type="EMBL" id="LYXE01000080">
    <property type="protein sequence ID" value="PDV99166.1"/>
    <property type="molecule type" value="Genomic_DNA"/>
</dbReference>
<dbReference type="RefSeq" id="WP_097652301.1">
    <property type="nucleotide sequence ID" value="NZ_LYXE01000080.1"/>
</dbReference>
<dbReference type="Pfam" id="PF13398">
    <property type="entry name" value="Peptidase_M50B"/>
    <property type="match status" value="1"/>
</dbReference>
<reference evidence="2 3" key="1">
    <citation type="submission" date="2016-05" db="EMBL/GenBank/DDBJ databases">
        <authorList>
            <person name="Lavstsen T."/>
            <person name="Jespersen J.S."/>
        </authorList>
    </citation>
    <scope>NUCLEOTIDE SEQUENCE [LARGE SCALE GENOMIC DNA]</scope>
    <source>
        <strain evidence="2 3">B7-9</strain>
    </source>
</reference>
<dbReference type="OrthoDB" id="158445at2"/>
<comment type="caution">
    <text evidence="2">The sequence shown here is derived from an EMBL/GenBank/DDBJ whole genome shotgun (WGS) entry which is preliminary data.</text>
</comment>
<feature type="transmembrane region" description="Helical" evidence="1">
    <location>
        <begin position="135"/>
        <end position="154"/>
    </location>
</feature>
<keyword evidence="1" id="KW-0472">Membrane</keyword>
<organism evidence="2 3">
    <name type="scientific">Candidatus Chloroploca asiatica</name>
    <dbReference type="NCBI Taxonomy" id="1506545"/>
    <lineage>
        <taxon>Bacteria</taxon>
        <taxon>Bacillati</taxon>
        <taxon>Chloroflexota</taxon>
        <taxon>Chloroflexia</taxon>
        <taxon>Chloroflexales</taxon>
        <taxon>Chloroflexineae</taxon>
        <taxon>Oscillochloridaceae</taxon>
        <taxon>Candidatus Chloroploca</taxon>
    </lineage>
</organism>
<dbReference type="Proteomes" id="UP000220922">
    <property type="component" value="Unassembled WGS sequence"/>
</dbReference>
<feature type="transmembrane region" description="Helical" evidence="1">
    <location>
        <begin position="200"/>
        <end position="231"/>
    </location>
</feature>
<proteinExistence type="predicted"/>
<gene>
    <name evidence="2" type="ORF">A9Q02_13200</name>
</gene>
<feature type="transmembrane region" description="Helical" evidence="1">
    <location>
        <begin position="110"/>
        <end position="128"/>
    </location>
</feature>
<keyword evidence="3" id="KW-1185">Reference proteome</keyword>
<evidence type="ECO:0000313" key="3">
    <source>
        <dbReference type="Proteomes" id="UP000220922"/>
    </source>
</evidence>
<evidence type="ECO:0000256" key="1">
    <source>
        <dbReference type="SAM" id="Phobius"/>
    </source>
</evidence>
<dbReference type="AlphaFoldDB" id="A0A2H3KYT1"/>
<dbReference type="InterPro" id="IPR049500">
    <property type="entry name" value="Peptidase_M50B-like"/>
</dbReference>
<sequence>MVLDAIMTTWSQPEVLALAGLSLLLAVFWRVPIFGWLLYPLRLLDTFVHEMSHGMAAIMTGGRFERFVVYPNREGLAHIRGGNRFVVVSAGYLGPALLGGALILLSATELAEQTILIGLGLGLALLCLRFVRNLFGFVAGLLLAASLVAAGWYLPPQPASWLFLLLMMHLPLTSANSLVDLMRLSVRRSQREQRTDAEVLAAMTHIPALVWALFWFVLALAIVVVTVTVAWSV</sequence>
<name>A0A2H3KYT1_9CHLR</name>
<feature type="transmembrane region" description="Helical" evidence="1">
    <location>
        <begin position="160"/>
        <end position="179"/>
    </location>
</feature>
<keyword evidence="1" id="KW-0812">Transmembrane</keyword>